<evidence type="ECO:0000313" key="1">
    <source>
        <dbReference type="EMBL" id="CAH0477112.1"/>
    </source>
</evidence>
<dbReference type="Proteomes" id="UP001160483">
    <property type="component" value="Unassembled WGS sequence"/>
</dbReference>
<gene>
    <name evidence="2" type="ORF">PBS001_LOCUS4422</name>
    <name evidence="1" type="ORF">PBS003_LOCUS3865</name>
</gene>
<evidence type="ECO:0000313" key="2">
    <source>
        <dbReference type="EMBL" id="CAH0517836.1"/>
    </source>
</evidence>
<name>A0AAU9KS41_9STRA</name>
<keyword evidence="3" id="KW-1185">Reference proteome</keyword>
<reference evidence="1 3" key="1">
    <citation type="submission" date="2021-11" db="EMBL/GenBank/DDBJ databases">
        <authorList>
            <person name="Islam A."/>
            <person name="Islam S."/>
            <person name="Flora M.S."/>
            <person name="Rahman M."/>
            <person name="Ziaur R.M."/>
            <person name="Epstein J.H."/>
            <person name="Hassan M."/>
            <person name="Klassen M."/>
            <person name="Woodard K."/>
            <person name="Webb A."/>
            <person name="Webby R.J."/>
            <person name="El Zowalaty M.E."/>
        </authorList>
    </citation>
    <scope>NUCLEOTIDE SEQUENCE</scope>
    <source>
        <strain evidence="2">Pbs1</strain>
        <strain evidence="1">Pbs3</strain>
    </source>
</reference>
<dbReference type="EMBL" id="CAKLCB010000253">
    <property type="protein sequence ID" value="CAH0517836.1"/>
    <property type="molecule type" value="Genomic_DNA"/>
</dbReference>
<proteinExistence type="predicted"/>
<dbReference type="AlphaFoldDB" id="A0AAU9KS41"/>
<accession>A0AAU9KS41</accession>
<dbReference type="Proteomes" id="UP001158986">
    <property type="component" value="Unassembled WGS sequence"/>
</dbReference>
<dbReference type="EMBL" id="CAKKTJ010000168">
    <property type="protein sequence ID" value="CAH0477112.1"/>
    <property type="molecule type" value="Genomic_DNA"/>
</dbReference>
<protein>
    <submittedName>
        <fullName evidence="1">Uncharacterized protein</fullName>
    </submittedName>
</protein>
<organism evidence="1 4">
    <name type="scientific">Peronospora belbahrii</name>
    <dbReference type="NCBI Taxonomy" id="622444"/>
    <lineage>
        <taxon>Eukaryota</taxon>
        <taxon>Sar</taxon>
        <taxon>Stramenopiles</taxon>
        <taxon>Oomycota</taxon>
        <taxon>Peronosporomycetes</taxon>
        <taxon>Peronosporales</taxon>
        <taxon>Peronosporaceae</taxon>
        <taxon>Peronospora</taxon>
    </lineage>
</organism>
<comment type="caution">
    <text evidence="1">The sequence shown here is derived from an EMBL/GenBank/DDBJ whole genome shotgun (WGS) entry which is preliminary data.</text>
</comment>
<evidence type="ECO:0000313" key="4">
    <source>
        <dbReference type="Proteomes" id="UP001160483"/>
    </source>
</evidence>
<sequence>MKRKARAQASMDSEPVVKRLRVPKKTRQVSRRAPLSTHLAMKEEARAKQQAEEVSRATGFISSFLQDLVLLDSVYDRAEIHVKEELPFVPTPYIDLPRVPVIADEETLERILQDEHGDVCKGVDSATSALEALASMSDGKTSPVDVGESWDSLELGDYWLPTDQPGVNFEPFIGDEDVFVADV</sequence>
<evidence type="ECO:0000313" key="3">
    <source>
        <dbReference type="Proteomes" id="UP001158986"/>
    </source>
</evidence>